<evidence type="ECO:0000313" key="7">
    <source>
        <dbReference type="Proteomes" id="UP000217889"/>
    </source>
</evidence>
<evidence type="ECO:0000259" key="4">
    <source>
        <dbReference type="Pfam" id="PF02771"/>
    </source>
</evidence>
<dbReference type="InterPro" id="IPR037069">
    <property type="entry name" value="AcylCoA_DH/ox_N_sf"/>
</dbReference>
<comment type="similarity">
    <text evidence="2">Belongs to the HpaH/HsaA monooxygenase family.</text>
</comment>
<feature type="compositionally biased region" description="Basic and acidic residues" evidence="3">
    <location>
        <begin position="408"/>
        <end position="419"/>
    </location>
</feature>
<accession>A0A291GVM6</accession>
<dbReference type="Gene3D" id="1.20.140.10">
    <property type="entry name" value="Butyryl-CoA Dehydrogenase, subunit A, domain 3"/>
    <property type="match status" value="1"/>
</dbReference>
<keyword evidence="7" id="KW-1185">Reference proteome</keyword>
<feature type="region of interest" description="Disordered" evidence="3">
    <location>
        <begin position="389"/>
        <end position="428"/>
    </location>
</feature>
<dbReference type="GO" id="GO:0050660">
    <property type="term" value="F:flavin adenine dinucleotide binding"/>
    <property type="evidence" value="ECO:0007669"/>
    <property type="project" value="InterPro"/>
</dbReference>
<dbReference type="InterPro" id="IPR013786">
    <property type="entry name" value="AcylCoA_DH/ox_N"/>
</dbReference>
<feature type="domain" description="Acyl-CoA dehydrogenase C-terminal" evidence="5">
    <location>
        <begin position="228"/>
        <end position="366"/>
    </location>
</feature>
<dbReference type="InterPro" id="IPR013107">
    <property type="entry name" value="Acyl-CoA_DH_C"/>
</dbReference>
<dbReference type="AlphaFoldDB" id="A0A291GVM6"/>
<feature type="compositionally biased region" description="Polar residues" evidence="3">
    <location>
        <begin position="393"/>
        <end position="402"/>
    </location>
</feature>
<keyword evidence="1" id="KW-0560">Oxidoreductase</keyword>
<dbReference type="GO" id="GO:0016712">
    <property type="term" value="F:oxidoreductase activity, acting on paired donors, with incorporation or reduction of molecular oxygen, reduced flavin or flavoprotein as one donor, and incorporation of one atom of oxygen"/>
    <property type="evidence" value="ECO:0007669"/>
    <property type="project" value="TreeGrafter"/>
</dbReference>
<feature type="domain" description="Acyl-CoA dehydrogenase/oxidase N-terminal" evidence="4">
    <location>
        <begin position="22"/>
        <end position="110"/>
    </location>
</feature>
<evidence type="ECO:0000256" key="1">
    <source>
        <dbReference type="ARBA" id="ARBA00023002"/>
    </source>
</evidence>
<dbReference type="KEGG" id="bgg:CFK41_05330"/>
<evidence type="ECO:0000259" key="5">
    <source>
        <dbReference type="Pfam" id="PF08028"/>
    </source>
</evidence>
<dbReference type="Gene3D" id="1.10.540.10">
    <property type="entry name" value="Acyl-CoA dehydrogenase/oxidase, N-terminal domain"/>
    <property type="match status" value="1"/>
</dbReference>
<dbReference type="OrthoDB" id="571684at2"/>
<evidence type="ECO:0000256" key="2">
    <source>
        <dbReference type="ARBA" id="ARBA00049661"/>
    </source>
</evidence>
<organism evidence="6 7">
    <name type="scientific">Brachybacterium ginsengisoli</name>
    <dbReference type="NCBI Taxonomy" id="1331682"/>
    <lineage>
        <taxon>Bacteria</taxon>
        <taxon>Bacillati</taxon>
        <taxon>Actinomycetota</taxon>
        <taxon>Actinomycetes</taxon>
        <taxon>Micrococcales</taxon>
        <taxon>Dermabacteraceae</taxon>
        <taxon>Brachybacterium</taxon>
    </lineage>
</organism>
<evidence type="ECO:0000313" key="6">
    <source>
        <dbReference type="EMBL" id="ATG54259.1"/>
    </source>
</evidence>
<dbReference type="EMBL" id="CP023564">
    <property type="protein sequence ID" value="ATG54259.1"/>
    <property type="molecule type" value="Genomic_DNA"/>
</dbReference>
<dbReference type="InterPro" id="IPR050741">
    <property type="entry name" value="Acyl-CoA_dehydrogenase"/>
</dbReference>
<dbReference type="InterPro" id="IPR009100">
    <property type="entry name" value="AcylCoA_DH/oxidase_NM_dom_sf"/>
</dbReference>
<evidence type="ECO:0000256" key="3">
    <source>
        <dbReference type="SAM" id="MobiDB-lite"/>
    </source>
</evidence>
<reference evidence="6 7" key="1">
    <citation type="journal article" date="2014" name="Int. J. Syst. Evol. Microbiol.">
        <title>Brachybacterium ginsengisoli sp. nov., isolated from soil of a ginseng field.</title>
        <authorList>
            <person name="Hoang V.A."/>
            <person name="Kim Y.J."/>
            <person name="Nguyen N.L."/>
            <person name="Yang D.C."/>
        </authorList>
    </citation>
    <scope>NUCLEOTIDE SEQUENCE [LARGE SCALE GENOMIC DNA]</scope>
    <source>
        <strain evidence="6 7">DCY80</strain>
    </source>
</reference>
<dbReference type="Pfam" id="PF02771">
    <property type="entry name" value="Acyl-CoA_dh_N"/>
    <property type="match status" value="1"/>
</dbReference>
<dbReference type="RefSeq" id="WP_096798728.1">
    <property type="nucleotide sequence ID" value="NZ_CP023564.1"/>
</dbReference>
<dbReference type="GO" id="GO:0003995">
    <property type="term" value="F:acyl-CoA dehydrogenase activity"/>
    <property type="evidence" value="ECO:0007669"/>
    <property type="project" value="TreeGrafter"/>
</dbReference>
<gene>
    <name evidence="6" type="ORF">CFK41_05330</name>
</gene>
<dbReference type="PANTHER" id="PTHR48083:SF19">
    <property type="entry name" value="FLAVIN-DEPENDENT MONOOXYGENASE, OXYGENASE SUBUNIT HSAA"/>
    <property type="match status" value="1"/>
</dbReference>
<dbReference type="PIRSF" id="PIRSF016578">
    <property type="entry name" value="HsaA"/>
    <property type="match status" value="1"/>
</dbReference>
<dbReference type="GO" id="GO:0005737">
    <property type="term" value="C:cytoplasm"/>
    <property type="evidence" value="ECO:0007669"/>
    <property type="project" value="TreeGrafter"/>
</dbReference>
<dbReference type="Proteomes" id="UP000217889">
    <property type="component" value="Chromosome"/>
</dbReference>
<keyword evidence="6" id="KW-0503">Monooxygenase</keyword>
<protein>
    <submittedName>
        <fullName evidence="6">Monooxygenase</fullName>
    </submittedName>
</protein>
<dbReference type="GO" id="GO:0033539">
    <property type="term" value="P:fatty acid beta-oxidation using acyl-CoA dehydrogenase"/>
    <property type="evidence" value="ECO:0007669"/>
    <property type="project" value="TreeGrafter"/>
</dbReference>
<sequence>MTTIAELRARFSPILETVAAGTLDREQERSLPVDAVRALAEAGFGTVRIPVEQGGLGATIPQLTALLIDLAAADSNLPQIWRGHIAFVEDILVTPHTEFRERWLEKILGGAVIGNAWSEIGSVERGAFGTSITVEGEAAEVTGRKFYTTGSIFADYSDTLVQAADGSQHIAVVPLDQPAVTISDDWDGFGQQLTGTGTIIYDGARLESRDVIPFEDRFGYQTAVYQLVLVAVHAGIAAAVEADAVAAVAARTRTYSHGNADRVRQDPQILQVVGEISAVSHAAAALADQVAQAVQAAHDATAARSEDARSAVIETEIASARAQVITSRLVPEAATRLFDALGASAVRRSTALDRHWRNARTVASHNPWVYKAKEIGDWEVNGTPPGFQWGIGTVTSSAQESAGQVADRSAEASGERASEPSEAQPVGV</sequence>
<dbReference type="Gene3D" id="2.40.110.10">
    <property type="entry name" value="Butyryl-CoA Dehydrogenase, subunit A, domain 2"/>
    <property type="match status" value="1"/>
</dbReference>
<dbReference type="PANTHER" id="PTHR48083">
    <property type="entry name" value="MEDIUM-CHAIN SPECIFIC ACYL-COA DEHYDROGENASE, MITOCHONDRIAL-RELATED"/>
    <property type="match status" value="1"/>
</dbReference>
<dbReference type="SUPFAM" id="SSF56645">
    <property type="entry name" value="Acyl-CoA dehydrogenase NM domain-like"/>
    <property type="match status" value="1"/>
</dbReference>
<dbReference type="SUPFAM" id="SSF47203">
    <property type="entry name" value="Acyl-CoA dehydrogenase C-terminal domain-like"/>
    <property type="match status" value="1"/>
</dbReference>
<dbReference type="Pfam" id="PF08028">
    <property type="entry name" value="Acyl-CoA_dh_2"/>
    <property type="match status" value="1"/>
</dbReference>
<name>A0A291GVM6_9MICO</name>
<proteinExistence type="inferred from homology"/>
<dbReference type="InterPro" id="IPR036250">
    <property type="entry name" value="AcylCo_DH-like_C"/>
</dbReference>
<dbReference type="InterPro" id="IPR046373">
    <property type="entry name" value="Acyl-CoA_Oxase/DH_mid-dom_sf"/>
</dbReference>